<evidence type="ECO:0000256" key="5">
    <source>
        <dbReference type="ARBA" id="ARBA00023136"/>
    </source>
</evidence>
<dbReference type="PANTHER" id="PTHR30238">
    <property type="entry name" value="MEMBRANE BOUND PREDICTED REDOX MODULATOR"/>
    <property type="match status" value="1"/>
</dbReference>
<keyword evidence="4 6" id="KW-1133">Transmembrane helix</keyword>
<evidence type="ECO:0000256" key="4">
    <source>
        <dbReference type="ARBA" id="ARBA00022989"/>
    </source>
</evidence>
<dbReference type="InterPro" id="IPR005496">
    <property type="entry name" value="Integral_membrane_TerC"/>
</dbReference>
<keyword evidence="5 6" id="KW-0472">Membrane</keyword>
<dbReference type="AlphaFoldDB" id="A0A0A3HTD1"/>
<sequence length="227" mass="24787">MEILSSEFLSALITIIFIDLILAGDNALLIGLVAKNLPKSQQKSVIFWGTFCAILVRIVLTLVAVKLLQYDGLLLVGGILLLYISYKLLLTEEDHNVKPSKKNFWGAIGTILLADILMGVDNIIAVAGAAHGSTLLVIIGLIVSIPIVVWGSAFVTKLMEKFPIIIVFGSALLTWTASKMIVKDSYVAPFFTSQEAIYKFEIIIVLVVMIIGLSVKFLLKRKEVAPN</sequence>
<organism evidence="7 8">
    <name type="scientific">Ureibacillus sinduriensis BLB-1 = JCM 15800</name>
    <dbReference type="NCBI Taxonomy" id="1384057"/>
    <lineage>
        <taxon>Bacteria</taxon>
        <taxon>Bacillati</taxon>
        <taxon>Bacillota</taxon>
        <taxon>Bacilli</taxon>
        <taxon>Bacillales</taxon>
        <taxon>Caryophanaceae</taxon>
        <taxon>Ureibacillus</taxon>
    </lineage>
</organism>
<feature type="transmembrane region" description="Helical" evidence="6">
    <location>
        <begin position="12"/>
        <end position="33"/>
    </location>
</feature>
<evidence type="ECO:0000313" key="7">
    <source>
        <dbReference type="EMBL" id="KGR74480.1"/>
    </source>
</evidence>
<feature type="transmembrane region" description="Helical" evidence="6">
    <location>
        <begin position="103"/>
        <end position="129"/>
    </location>
</feature>
<evidence type="ECO:0000256" key="6">
    <source>
        <dbReference type="SAM" id="Phobius"/>
    </source>
</evidence>
<comment type="caution">
    <text evidence="7">The sequence shown here is derived from an EMBL/GenBank/DDBJ whole genome shotgun (WGS) entry which is preliminary data.</text>
</comment>
<comment type="similarity">
    <text evidence="2">Belongs to the TerC family.</text>
</comment>
<keyword evidence="8" id="KW-1185">Reference proteome</keyword>
<evidence type="ECO:0000256" key="2">
    <source>
        <dbReference type="ARBA" id="ARBA00007511"/>
    </source>
</evidence>
<dbReference type="OrthoDB" id="5295733at2"/>
<name>A0A0A3HTD1_9BACL</name>
<feature type="transmembrane region" description="Helical" evidence="6">
    <location>
        <begin position="162"/>
        <end position="182"/>
    </location>
</feature>
<comment type="subcellular location">
    <subcellularLocation>
        <location evidence="1">Membrane</location>
        <topology evidence="1">Multi-pass membrane protein</topology>
    </subcellularLocation>
</comment>
<feature type="transmembrane region" description="Helical" evidence="6">
    <location>
        <begin position="135"/>
        <end position="155"/>
    </location>
</feature>
<dbReference type="eggNOG" id="COG0861">
    <property type="taxonomic scope" value="Bacteria"/>
</dbReference>
<feature type="transmembrane region" description="Helical" evidence="6">
    <location>
        <begin position="202"/>
        <end position="219"/>
    </location>
</feature>
<dbReference type="PANTHER" id="PTHR30238:SF4">
    <property type="entry name" value="SLL1022 PROTEIN"/>
    <property type="match status" value="1"/>
</dbReference>
<dbReference type="EMBL" id="JPVO01000054">
    <property type="protein sequence ID" value="KGR74480.1"/>
    <property type="molecule type" value="Genomic_DNA"/>
</dbReference>
<gene>
    <name evidence="7" type="ORF">CD33_15390</name>
</gene>
<feature type="transmembrane region" description="Helical" evidence="6">
    <location>
        <begin position="45"/>
        <end position="67"/>
    </location>
</feature>
<evidence type="ECO:0000256" key="1">
    <source>
        <dbReference type="ARBA" id="ARBA00004141"/>
    </source>
</evidence>
<protein>
    <submittedName>
        <fullName evidence="7">Membrane protein</fullName>
    </submittedName>
</protein>
<dbReference type="Proteomes" id="UP000030408">
    <property type="component" value="Unassembled WGS sequence"/>
</dbReference>
<dbReference type="InterPro" id="IPR022301">
    <property type="entry name" value="Integral_membrane_YjbE"/>
</dbReference>
<dbReference type="STRING" id="1384057.CD33_15390"/>
<dbReference type="RefSeq" id="WP_036202294.1">
    <property type="nucleotide sequence ID" value="NZ_AVCY01000002.1"/>
</dbReference>
<accession>A0A0A3HTD1</accession>
<dbReference type="GO" id="GO:0016020">
    <property type="term" value="C:membrane"/>
    <property type="evidence" value="ECO:0007669"/>
    <property type="project" value="UniProtKB-SubCell"/>
</dbReference>
<reference evidence="7 8" key="1">
    <citation type="submission" date="2014-02" db="EMBL/GenBank/DDBJ databases">
        <title>Draft genome sequence of Lysinibacillus sinduriensis JCM 15800.</title>
        <authorList>
            <person name="Zhang F."/>
            <person name="Wang G."/>
            <person name="Zhang L."/>
        </authorList>
    </citation>
    <scope>NUCLEOTIDE SEQUENCE [LARGE SCALE GENOMIC DNA]</scope>
    <source>
        <strain evidence="7 8">JCM 15800</strain>
    </source>
</reference>
<keyword evidence="3 6" id="KW-0812">Transmembrane</keyword>
<evidence type="ECO:0000313" key="8">
    <source>
        <dbReference type="Proteomes" id="UP000030408"/>
    </source>
</evidence>
<feature type="transmembrane region" description="Helical" evidence="6">
    <location>
        <begin position="73"/>
        <end position="91"/>
    </location>
</feature>
<evidence type="ECO:0000256" key="3">
    <source>
        <dbReference type="ARBA" id="ARBA00022692"/>
    </source>
</evidence>
<dbReference type="Pfam" id="PF03741">
    <property type="entry name" value="TerC"/>
    <property type="match status" value="1"/>
</dbReference>
<proteinExistence type="inferred from homology"/>
<dbReference type="NCBIfam" id="TIGR03717">
    <property type="entry name" value="R_switched_YjbE"/>
    <property type="match status" value="1"/>
</dbReference>